<dbReference type="AlphaFoldDB" id="A0A3L7AED9"/>
<evidence type="ECO:0000313" key="8">
    <source>
        <dbReference type="EMBL" id="RLP78773.1"/>
    </source>
</evidence>
<dbReference type="InterPro" id="IPR000620">
    <property type="entry name" value="EamA_dom"/>
</dbReference>
<feature type="transmembrane region" description="Helical" evidence="6">
    <location>
        <begin position="80"/>
        <end position="101"/>
    </location>
</feature>
<feature type="transmembrane region" description="Helical" evidence="6">
    <location>
        <begin position="160"/>
        <end position="179"/>
    </location>
</feature>
<feature type="domain" description="EamA" evidence="7">
    <location>
        <begin position="11"/>
        <end position="148"/>
    </location>
</feature>
<accession>A0A3L7AED9</accession>
<evidence type="ECO:0000256" key="5">
    <source>
        <dbReference type="ARBA" id="ARBA00023136"/>
    </source>
</evidence>
<evidence type="ECO:0000256" key="3">
    <source>
        <dbReference type="ARBA" id="ARBA00022692"/>
    </source>
</evidence>
<comment type="similarity">
    <text evidence="2">Belongs to the EamA transporter family.</text>
</comment>
<dbReference type="OrthoDB" id="8770617at2"/>
<sequence>MSAHPPPRLAFGIAALVLGAFAMGASVLFVRFADVGPFASAFWRAALALPALAAWAALSQAGAARRDRAPRRMSAAIPRASLVAGLFFAGDLIFWHLAILGTSAANATVLATTSPLWVTLYAAFVLGARVSARSLAGLALCAGGALALVGESWQLDPDRLAGDGAGLVTALFFAGYFLAVRAARRDAGPAAVTLVSTAVTALALLAVALALEPTLWPASASGVAALLALALVSQVGGLGLVSVGLAAVPPVFGSLVFFLEVVSAAALGALFLGEGLSLVQALGAALVVAGLLVARPRPPPSSRPDARPDRSARAEH</sequence>
<evidence type="ECO:0000313" key="9">
    <source>
        <dbReference type="Proteomes" id="UP000269692"/>
    </source>
</evidence>
<keyword evidence="5 6" id="KW-0472">Membrane</keyword>
<evidence type="ECO:0000259" key="7">
    <source>
        <dbReference type="Pfam" id="PF00892"/>
    </source>
</evidence>
<evidence type="ECO:0000256" key="4">
    <source>
        <dbReference type="ARBA" id="ARBA00022989"/>
    </source>
</evidence>
<protein>
    <submittedName>
        <fullName evidence="8">DMT family transporter</fullName>
    </submittedName>
</protein>
<organism evidence="8 9">
    <name type="scientific">Xanthobacter tagetidis</name>
    <dbReference type="NCBI Taxonomy" id="60216"/>
    <lineage>
        <taxon>Bacteria</taxon>
        <taxon>Pseudomonadati</taxon>
        <taxon>Pseudomonadota</taxon>
        <taxon>Alphaproteobacteria</taxon>
        <taxon>Hyphomicrobiales</taxon>
        <taxon>Xanthobacteraceae</taxon>
        <taxon>Xanthobacter</taxon>
    </lineage>
</organism>
<evidence type="ECO:0000256" key="1">
    <source>
        <dbReference type="ARBA" id="ARBA00004141"/>
    </source>
</evidence>
<dbReference type="GO" id="GO:0016020">
    <property type="term" value="C:membrane"/>
    <property type="evidence" value="ECO:0007669"/>
    <property type="project" value="UniProtKB-SubCell"/>
</dbReference>
<feature type="transmembrane region" description="Helical" evidence="6">
    <location>
        <begin position="135"/>
        <end position="154"/>
    </location>
</feature>
<comment type="caution">
    <text evidence="8">The sequence shown here is derived from an EMBL/GenBank/DDBJ whole genome shotgun (WGS) entry which is preliminary data.</text>
</comment>
<dbReference type="PANTHER" id="PTHR32322:SF2">
    <property type="entry name" value="EAMA DOMAIN-CONTAINING PROTEIN"/>
    <property type="match status" value="1"/>
</dbReference>
<reference evidence="8 9" key="1">
    <citation type="submission" date="2018-10" db="EMBL/GenBank/DDBJ databases">
        <title>Xanthobacter tagetidis genome sequencing and assembly.</title>
        <authorList>
            <person name="Maclea K.S."/>
            <person name="Goen A.E."/>
            <person name="Fatima S.A."/>
        </authorList>
    </citation>
    <scope>NUCLEOTIDE SEQUENCE [LARGE SCALE GENOMIC DNA]</scope>
    <source>
        <strain evidence="8 9">ATCC 700314</strain>
    </source>
</reference>
<feature type="transmembrane region" description="Helical" evidence="6">
    <location>
        <begin position="41"/>
        <end position="59"/>
    </location>
</feature>
<feature type="transmembrane region" description="Helical" evidence="6">
    <location>
        <begin position="9"/>
        <end position="29"/>
    </location>
</feature>
<dbReference type="RefSeq" id="WP_121623367.1">
    <property type="nucleotide sequence ID" value="NZ_JACIIW010000005.1"/>
</dbReference>
<keyword evidence="9" id="KW-1185">Reference proteome</keyword>
<evidence type="ECO:0000256" key="2">
    <source>
        <dbReference type="ARBA" id="ARBA00007362"/>
    </source>
</evidence>
<proteinExistence type="inferred from homology"/>
<dbReference type="PANTHER" id="PTHR32322">
    <property type="entry name" value="INNER MEMBRANE TRANSPORTER"/>
    <property type="match status" value="1"/>
</dbReference>
<dbReference type="Pfam" id="PF00892">
    <property type="entry name" value="EamA"/>
    <property type="match status" value="2"/>
</dbReference>
<comment type="subcellular location">
    <subcellularLocation>
        <location evidence="1">Membrane</location>
        <topology evidence="1">Multi-pass membrane protein</topology>
    </subcellularLocation>
</comment>
<gene>
    <name evidence="8" type="ORF">D9R14_11040</name>
</gene>
<dbReference type="Proteomes" id="UP000269692">
    <property type="component" value="Unassembled WGS sequence"/>
</dbReference>
<dbReference type="InterPro" id="IPR050638">
    <property type="entry name" value="AA-Vitamin_Transporters"/>
</dbReference>
<feature type="transmembrane region" description="Helical" evidence="6">
    <location>
        <begin position="191"/>
        <end position="211"/>
    </location>
</feature>
<feature type="transmembrane region" description="Helical" evidence="6">
    <location>
        <begin position="223"/>
        <end position="248"/>
    </location>
</feature>
<evidence type="ECO:0000256" key="6">
    <source>
        <dbReference type="SAM" id="Phobius"/>
    </source>
</evidence>
<keyword evidence="3 6" id="KW-0812">Transmembrane</keyword>
<dbReference type="InterPro" id="IPR037185">
    <property type="entry name" value="EmrE-like"/>
</dbReference>
<keyword evidence="4 6" id="KW-1133">Transmembrane helix</keyword>
<feature type="domain" description="EamA" evidence="7">
    <location>
        <begin position="162"/>
        <end position="293"/>
    </location>
</feature>
<name>A0A3L7AED9_9HYPH</name>
<dbReference type="EMBL" id="RCTF01000007">
    <property type="protein sequence ID" value="RLP78773.1"/>
    <property type="molecule type" value="Genomic_DNA"/>
</dbReference>
<feature type="transmembrane region" description="Helical" evidence="6">
    <location>
        <begin position="107"/>
        <end position="128"/>
    </location>
</feature>
<feature type="transmembrane region" description="Helical" evidence="6">
    <location>
        <begin position="278"/>
        <end position="294"/>
    </location>
</feature>
<feature type="transmembrane region" description="Helical" evidence="6">
    <location>
        <begin position="255"/>
        <end position="272"/>
    </location>
</feature>
<dbReference type="SUPFAM" id="SSF103481">
    <property type="entry name" value="Multidrug resistance efflux transporter EmrE"/>
    <property type="match status" value="2"/>
</dbReference>